<proteinExistence type="predicted"/>
<keyword evidence="2" id="KW-1185">Reference proteome</keyword>
<name>A0A445BGE5_ARAHY</name>
<gene>
    <name evidence="1" type="ORF">Ahy_A09g042637</name>
</gene>
<dbReference type="Proteomes" id="UP000289738">
    <property type="component" value="Chromosome A09"/>
</dbReference>
<dbReference type="EMBL" id="SDMP01000009">
    <property type="protein sequence ID" value="RYR37755.1"/>
    <property type="molecule type" value="Genomic_DNA"/>
</dbReference>
<protein>
    <submittedName>
        <fullName evidence="1">Uncharacterized protein</fullName>
    </submittedName>
</protein>
<dbReference type="AlphaFoldDB" id="A0A445BGE5"/>
<evidence type="ECO:0000313" key="2">
    <source>
        <dbReference type="Proteomes" id="UP000289738"/>
    </source>
</evidence>
<organism evidence="1 2">
    <name type="scientific">Arachis hypogaea</name>
    <name type="common">Peanut</name>
    <dbReference type="NCBI Taxonomy" id="3818"/>
    <lineage>
        <taxon>Eukaryota</taxon>
        <taxon>Viridiplantae</taxon>
        <taxon>Streptophyta</taxon>
        <taxon>Embryophyta</taxon>
        <taxon>Tracheophyta</taxon>
        <taxon>Spermatophyta</taxon>
        <taxon>Magnoliopsida</taxon>
        <taxon>eudicotyledons</taxon>
        <taxon>Gunneridae</taxon>
        <taxon>Pentapetalae</taxon>
        <taxon>rosids</taxon>
        <taxon>fabids</taxon>
        <taxon>Fabales</taxon>
        <taxon>Fabaceae</taxon>
        <taxon>Papilionoideae</taxon>
        <taxon>50 kb inversion clade</taxon>
        <taxon>dalbergioids sensu lato</taxon>
        <taxon>Dalbergieae</taxon>
        <taxon>Pterocarpus clade</taxon>
        <taxon>Arachis</taxon>
    </lineage>
</organism>
<reference evidence="1 2" key="1">
    <citation type="submission" date="2019-01" db="EMBL/GenBank/DDBJ databases">
        <title>Sequencing of cultivated peanut Arachis hypogaea provides insights into genome evolution and oil improvement.</title>
        <authorList>
            <person name="Chen X."/>
        </authorList>
    </citation>
    <scope>NUCLEOTIDE SEQUENCE [LARGE SCALE GENOMIC DNA]</scope>
    <source>
        <strain evidence="2">cv. Fuhuasheng</strain>
        <tissue evidence="1">Leaves</tissue>
    </source>
</reference>
<dbReference type="Gramene" id="arahy.Tifrunner.gnm2.ann2.Ah09g335800.1">
    <property type="protein sequence ID" value="arahy.Tifrunner.gnm2.ann2.Ah09g335800.1-CDS-1"/>
    <property type="gene ID" value="arahy.Tifrunner.gnm2.ann2.Ah09g335800"/>
</dbReference>
<accession>A0A445BGE5</accession>
<sequence length="71" mass="7948">MNDVFVMTNSRLAKKQQTRKSLDYDNSLDELDSDEEWIVADEDGEEEDLDVLILDPDLNDGASGNRVVGTS</sequence>
<comment type="caution">
    <text evidence="1">The sequence shown here is derived from an EMBL/GenBank/DDBJ whole genome shotgun (WGS) entry which is preliminary data.</text>
</comment>
<evidence type="ECO:0000313" key="1">
    <source>
        <dbReference type="EMBL" id="RYR37755.1"/>
    </source>
</evidence>